<comment type="caution">
    <text evidence="1">The sequence shown here is derived from an EMBL/GenBank/DDBJ whole genome shotgun (WGS) entry which is preliminary data.</text>
</comment>
<evidence type="ECO:0000313" key="2">
    <source>
        <dbReference type="Proteomes" id="UP000648187"/>
    </source>
</evidence>
<sequence>MTIIPRALALTHVQRCFLKLHQGDNININVNTKLILFSDFWEQADNMGIIIRHTVRTSAMVLVVVGGASARVAGKMGGYSNKKGGKYCIRDN</sequence>
<proteinExistence type="predicted"/>
<protein>
    <submittedName>
        <fullName evidence="1">Uncharacterized protein</fullName>
    </submittedName>
</protein>
<name>A0A835GCN5_SPOEX</name>
<evidence type="ECO:0000313" key="1">
    <source>
        <dbReference type="EMBL" id="KAF9413019.1"/>
    </source>
</evidence>
<reference evidence="1" key="1">
    <citation type="submission" date="2020-08" db="EMBL/GenBank/DDBJ databases">
        <title>Spodoptera exigua strain:BAW_Kor-Di-RS1 Genome sequencing and assembly.</title>
        <authorList>
            <person name="Kim J."/>
            <person name="Nam H.Y."/>
            <person name="Kwon M."/>
            <person name="Choi J.H."/>
            <person name="Cho S.R."/>
            <person name="Kim G.-H."/>
        </authorList>
    </citation>
    <scope>NUCLEOTIDE SEQUENCE</scope>
    <source>
        <strain evidence="1">BAW_Kor-Di-RS1</strain>
        <tissue evidence="1">Whole-body</tissue>
    </source>
</reference>
<organism evidence="1 2">
    <name type="scientific">Spodoptera exigua</name>
    <name type="common">Beet armyworm</name>
    <name type="synonym">Noctua fulgens</name>
    <dbReference type="NCBI Taxonomy" id="7107"/>
    <lineage>
        <taxon>Eukaryota</taxon>
        <taxon>Metazoa</taxon>
        <taxon>Ecdysozoa</taxon>
        <taxon>Arthropoda</taxon>
        <taxon>Hexapoda</taxon>
        <taxon>Insecta</taxon>
        <taxon>Pterygota</taxon>
        <taxon>Neoptera</taxon>
        <taxon>Endopterygota</taxon>
        <taxon>Lepidoptera</taxon>
        <taxon>Glossata</taxon>
        <taxon>Ditrysia</taxon>
        <taxon>Noctuoidea</taxon>
        <taxon>Noctuidae</taxon>
        <taxon>Amphipyrinae</taxon>
        <taxon>Spodoptera</taxon>
    </lineage>
</organism>
<dbReference type="AlphaFoldDB" id="A0A835GCN5"/>
<accession>A0A835GCN5</accession>
<dbReference type="EMBL" id="JACKWZ010000172">
    <property type="protein sequence ID" value="KAF9413019.1"/>
    <property type="molecule type" value="Genomic_DNA"/>
</dbReference>
<keyword evidence="2" id="KW-1185">Reference proteome</keyword>
<gene>
    <name evidence="1" type="ORF">HW555_008633</name>
</gene>
<dbReference type="Proteomes" id="UP000648187">
    <property type="component" value="Unassembled WGS sequence"/>
</dbReference>